<feature type="region of interest" description="Disordered" evidence="1">
    <location>
        <begin position="136"/>
        <end position="158"/>
    </location>
</feature>
<feature type="compositionally biased region" description="Basic and acidic residues" evidence="1">
    <location>
        <begin position="148"/>
        <end position="158"/>
    </location>
</feature>
<name>A0A1X0NUA1_9TRYP</name>
<comment type="caution">
    <text evidence="2">The sequence shown here is derived from an EMBL/GenBank/DDBJ whole genome shotgun (WGS) entry which is preliminary data.</text>
</comment>
<evidence type="ECO:0000256" key="1">
    <source>
        <dbReference type="SAM" id="MobiDB-lite"/>
    </source>
</evidence>
<keyword evidence="3" id="KW-1185">Reference proteome</keyword>
<dbReference type="VEuPathDB" id="TriTrypDB:TM35_000171580"/>
<protein>
    <submittedName>
        <fullName evidence="2">Uncharacterized protein</fullName>
    </submittedName>
</protein>
<accession>A0A1X0NUA1</accession>
<dbReference type="RefSeq" id="XP_028882352.1">
    <property type="nucleotide sequence ID" value="XM_029026237.1"/>
</dbReference>
<dbReference type="Proteomes" id="UP000192257">
    <property type="component" value="Unassembled WGS sequence"/>
</dbReference>
<dbReference type="AlphaFoldDB" id="A0A1X0NUA1"/>
<dbReference type="GeneID" id="39986017"/>
<feature type="compositionally biased region" description="Polar residues" evidence="1">
    <location>
        <begin position="136"/>
        <end position="147"/>
    </location>
</feature>
<evidence type="ECO:0000313" key="3">
    <source>
        <dbReference type="Proteomes" id="UP000192257"/>
    </source>
</evidence>
<reference evidence="2 3" key="1">
    <citation type="submission" date="2017-03" db="EMBL/GenBank/DDBJ databases">
        <title>An alternative strategy for trypanosome survival in the mammalian bloodstream revealed through genome and transcriptome analysis of the ubiquitous bovine parasite Trypanosoma (Megatrypanum) theileri.</title>
        <authorList>
            <person name="Kelly S."/>
            <person name="Ivens A."/>
            <person name="Mott A."/>
            <person name="O'Neill E."/>
            <person name="Emms D."/>
            <person name="Macleod O."/>
            <person name="Voorheis P."/>
            <person name="Matthews J."/>
            <person name="Matthews K."/>
            <person name="Carrington M."/>
        </authorList>
    </citation>
    <scope>NUCLEOTIDE SEQUENCE [LARGE SCALE GENOMIC DNA]</scope>
    <source>
        <strain evidence="2">Edinburgh</strain>
    </source>
</reference>
<evidence type="ECO:0000313" key="2">
    <source>
        <dbReference type="EMBL" id="ORC88286.1"/>
    </source>
</evidence>
<dbReference type="EMBL" id="NBCO01000017">
    <property type="protein sequence ID" value="ORC88286.1"/>
    <property type="molecule type" value="Genomic_DNA"/>
</dbReference>
<proteinExistence type="predicted"/>
<gene>
    <name evidence="2" type="ORF">TM35_000171580</name>
</gene>
<sequence length="330" mass="37005">MFRYQFELSNCEWAEDKEKQQADETWFELRCHKRGARCCVNSLPAALTVRSAPETDTLFVSLLRKDTVLARSDDIDIGGITRRVGVRPIPLRAAGTGAVVCSLSLMWSVEEEDGSVFSRPVEDYVAFAEQSSTGALDTLGGNNNSGNREYDTSSSKEKVPLDLHDEGSVSIQRQQELKQMLSANGGEKKFQTSGKEKKGAMWCVDTLQYAPEGLLDYYTTSTQVVKQPEAWCNLYTSSAPLLVANGLHQEQQREVRTKRVTSRRYNSVFASSQPGYSSAIEEIRQQPTKAADISAEDLQHLLYIRKKNNLKWRTFISANDTYTTSSTRAR</sequence>
<organism evidence="2 3">
    <name type="scientific">Trypanosoma theileri</name>
    <dbReference type="NCBI Taxonomy" id="67003"/>
    <lineage>
        <taxon>Eukaryota</taxon>
        <taxon>Discoba</taxon>
        <taxon>Euglenozoa</taxon>
        <taxon>Kinetoplastea</taxon>
        <taxon>Metakinetoplastina</taxon>
        <taxon>Trypanosomatida</taxon>
        <taxon>Trypanosomatidae</taxon>
        <taxon>Trypanosoma</taxon>
    </lineage>
</organism>
<dbReference type="OrthoDB" id="240826at2759"/>